<keyword evidence="9" id="KW-0378">Hydrolase</keyword>
<dbReference type="SUPFAM" id="SSF56281">
    <property type="entry name" value="Metallo-hydrolase/oxidoreductase"/>
    <property type="match status" value="1"/>
</dbReference>
<name>A0A396S0N1_9SPHN</name>
<evidence type="ECO:0000256" key="2">
    <source>
        <dbReference type="ARBA" id="ARBA00001947"/>
    </source>
</evidence>
<keyword evidence="10" id="KW-0862">Zinc</keyword>
<keyword evidence="8" id="KW-0574">Periplasm</keyword>
<gene>
    <name evidence="13" type="primary">bla</name>
    <name evidence="13" type="ORF">D1610_12305</name>
</gene>
<reference evidence="13 14" key="1">
    <citation type="submission" date="2018-08" db="EMBL/GenBank/DDBJ databases">
        <title>The multiple taxonomic identification of Sphingomonas gilva.</title>
        <authorList>
            <person name="Zhu D."/>
            <person name="Zheng S."/>
        </authorList>
    </citation>
    <scope>NUCLEOTIDE SEQUENCE [LARGE SCALE GENOMIC DNA]</scope>
    <source>
        <strain evidence="13 14">ZDH117</strain>
    </source>
</reference>
<dbReference type="Proteomes" id="UP000266693">
    <property type="component" value="Unassembled WGS sequence"/>
</dbReference>
<dbReference type="InterPro" id="IPR036866">
    <property type="entry name" value="RibonucZ/Hydroxyglut_hydro"/>
</dbReference>
<dbReference type="GO" id="GO:0008800">
    <property type="term" value="F:beta-lactamase activity"/>
    <property type="evidence" value="ECO:0007669"/>
    <property type="project" value="UniProtKB-EC"/>
</dbReference>
<dbReference type="GO" id="GO:0046677">
    <property type="term" value="P:response to antibiotic"/>
    <property type="evidence" value="ECO:0007669"/>
    <property type="project" value="UniProtKB-KW"/>
</dbReference>
<evidence type="ECO:0000256" key="1">
    <source>
        <dbReference type="ARBA" id="ARBA00001526"/>
    </source>
</evidence>
<evidence type="ECO:0000259" key="12">
    <source>
        <dbReference type="SMART" id="SM00849"/>
    </source>
</evidence>
<evidence type="ECO:0000256" key="7">
    <source>
        <dbReference type="ARBA" id="ARBA00022729"/>
    </source>
</evidence>
<accession>A0A396S0N1</accession>
<evidence type="ECO:0000256" key="10">
    <source>
        <dbReference type="ARBA" id="ARBA00022833"/>
    </source>
</evidence>
<dbReference type="GO" id="GO:0042597">
    <property type="term" value="C:periplasmic space"/>
    <property type="evidence" value="ECO:0007669"/>
    <property type="project" value="UniProtKB-SubCell"/>
</dbReference>
<dbReference type="InterPro" id="IPR050855">
    <property type="entry name" value="NDM-1-like"/>
</dbReference>
<dbReference type="PROSITE" id="PS00743">
    <property type="entry name" value="BETA_LACTAMASE_B_1"/>
    <property type="match status" value="1"/>
</dbReference>
<keyword evidence="14" id="KW-1185">Reference proteome</keyword>
<keyword evidence="7" id="KW-0732">Signal</keyword>
<dbReference type="GO" id="GO:0008270">
    <property type="term" value="F:zinc ion binding"/>
    <property type="evidence" value="ECO:0007669"/>
    <property type="project" value="InterPro"/>
</dbReference>
<comment type="cofactor">
    <cofactor evidence="2">
        <name>Zn(2+)</name>
        <dbReference type="ChEBI" id="CHEBI:29105"/>
    </cofactor>
</comment>
<dbReference type="Pfam" id="PF00753">
    <property type="entry name" value="Lactamase_B"/>
    <property type="match status" value="1"/>
</dbReference>
<dbReference type="EC" id="3.5.2.6" evidence="5"/>
<evidence type="ECO:0000313" key="14">
    <source>
        <dbReference type="Proteomes" id="UP000266693"/>
    </source>
</evidence>
<dbReference type="EMBL" id="QWLV01000006">
    <property type="protein sequence ID" value="RHW16915.1"/>
    <property type="molecule type" value="Genomic_DNA"/>
</dbReference>
<dbReference type="PROSITE" id="PS51257">
    <property type="entry name" value="PROKAR_LIPOPROTEIN"/>
    <property type="match status" value="1"/>
</dbReference>
<evidence type="ECO:0000256" key="8">
    <source>
        <dbReference type="ARBA" id="ARBA00022764"/>
    </source>
</evidence>
<proteinExistence type="inferred from homology"/>
<dbReference type="AlphaFoldDB" id="A0A396S0N1"/>
<feature type="domain" description="Metallo-beta-lactamase" evidence="12">
    <location>
        <begin position="69"/>
        <end position="253"/>
    </location>
</feature>
<keyword evidence="11" id="KW-0046">Antibiotic resistance</keyword>
<evidence type="ECO:0000256" key="5">
    <source>
        <dbReference type="ARBA" id="ARBA00012865"/>
    </source>
</evidence>
<dbReference type="OrthoDB" id="9773738at2"/>
<sequence length="301" mass="31143">MSKAYWLFGMLAATAACTPEGELANAAPGPADVAQIEAPQPLLESWVPWNAPQRPFKIAGDLYYVGAKNVSAYAVKTPDGIILIDTGFAQTLPQIEANLKTLGMDISDVKIILTSHAHADHVGGVAALKAKTGARLVASEADAALMAAGGRGDFTWGDDLAYPRVRADRIVGDRETVELGGAVLTAHVTPGHTKGCTTWTMKAGGADVVVLCGTSAPGYDLVDNAAYPGIAEDYAASFDRMASLPCDIVLAGHIETIGLAEKAASGALVDPAACKKTIADARAAFEKELARQRAGGAPDES</sequence>
<evidence type="ECO:0000313" key="13">
    <source>
        <dbReference type="EMBL" id="RHW16915.1"/>
    </source>
</evidence>
<evidence type="ECO:0000256" key="9">
    <source>
        <dbReference type="ARBA" id="ARBA00022801"/>
    </source>
</evidence>
<dbReference type="GO" id="GO:0017001">
    <property type="term" value="P:antibiotic catabolic process"/>
    <property type="evidence" value="ECO:0007669"/>
    <property type="project" value="InterPro"/>
</dbReference>
<evidence type="ECO:0000256" key="3">
    <source>
        <dbReference type="ARBA" id="ARBA00004418"/>
    </source>
</evidence>
<comment type="similarity">
    <text evidence="4">Belongs to the metallo-beta-lactamase superfamily. Class-B beta-lactamase family.</text>
</comment>
<evidence type="ECO:0000256" key="11">
    <source>
        <dbReference type="ARBA" id="ARBA00023251"/>
    </source>
</evidence>
<dbReference type="InterPro" id="IPR001018">
    <property type="entry name" value="Beta-lactamase_class-B_CS"/>
</dbReference>
<comment type="catalytic activity">
    <reaction evidence="1">
        <text>a beta-lactam + H2O = a substituted beta-amino acid</text>
        <dbReference type="Rhea" id="RHEA:20401"/>
        <dbReference type="ChEBI" id="CHEBI:15377"/>
        <dbReference type="ChEBI" id="CHEBI:35627"/>
        <dbReference type="ChEBI" id="CHEBI:140347"/>
        <dbReference type="EC" id="3.5.2.6"/>
    </reaction>
</comment>
<dbReference type="PANTHER" id="PTHR42951">
    <property type="entry name" value="METALLO-BETA-LACTAMASE DOMAIN-CONTAINING"/>
    <property type="match status" value="1"/>
</dbReference>
<comment type="caution">
    <text evidence="13">The sequence shown here is derived from an EMBL/GenBank/DDBJ whole genome shotgun (WGS) entry which is preliminary data.</text>
</comment>
<organism evidence="13 14">
    <name type="scientific">Sphingomonas gilva</name>
    <dbReference type="NCBI Taxonomy" id="2305907"/>
    <lineage>
        <taxon>Bacteria</taxon>
        <taxon>Pseudomonadati</taxon>
        <taxon>Pseudomonadota</taxon>
        <taxon>Alphaproteobacteria</taxon>
        <taxon>Sphingomonadales</taxon>
        <taxon>Sphingomonadaceae</taxon>
        <taxon>Sphingomonas</taxon>
    </lineage>
</organism>
<dbReference type="NCBIfam" id="NF033105">
    <property type="entry name" value="bla_subclass_B3"/>
    <property type="match status" value="1"/>
</dbReference>
<keyword evidence="6" id="KW-0479">Metal-binding</keyword>
<dbReference type="NCBIfam" id="NF012229">
    <property type="entry name" value="bla_class_B_core"/>
    <property type="match status" value="1"/>
</dbReference>
<protein>
    <recommendedName>
        <fullName evidence="5">beta-lactamase</fullName>
        <ecNumber evidence="5">3.5.2.6</ecNumber>
    </recommendedName>
</protein>
<dbReference type="Gene3D" id="3.60.15.10">
    <property type="entry name" value="Ribonuclease Z/Hydroxyacylglutathione hydrolase-like"/>
    <property type="match status" value="1"/>
</dbReference>
<dbReference type="SMART" id="SM00849">
    <property type="entry name" value="Lactamase_B"/>
    <property type="match status" value="1"/>
</dbReference>
<dbReference type="PANTHER" id="PTHR42951:SF17">
    <property type="entry name" value="METALLO-BETA-LACTAMASE DOMAIN-CONTAINING PROTEIN"/>
    <property type="match status" value="1"/>
</dbReference>
<dbReference type="InterPro" id="IPR001279">
    <property type="entry name" value="Metallo-B-lactamas"/>
</dbReference>
<evidence type="ECO:0000256" key="6">
    <source>
        <dbReference type="ARBA" id="ARBA00022723"/>
    </source>
</evidence>
<evidence type="ECO:0000256" key="4">
    <source>
        <dbReference type="ARBA" id="ARBA00005250"/>
    </source>
</evidence>
<comment type="subcellular location">
    <subcellularLocation>
        <location evidence="3">Periplasm</location>
    </subcellularLocation>
</comment>